<evidence type="ECO:0000313" key="3">
    <source>
        <dbReference type="Proteomes" id="UP000249464"/>
    </source>
</evidence>
<evidence type="ECO:0000256" key="1">
    <source>
        <dbReference type="SAM" id="MobiDB-lite"/>
    </source>
</evidence>
<feature type="compositionally biased region" description="Basic residues" evidence="1">
    <location>
        <begin position="41"/>
        <end position="53"/>
    </location>
</feature>
<evidence type="ECO:0000313" key="2">
    <source>
        <dbReference type="EMBL" id="SGY43632.1"/>
    </source>
</evidence>
<dbReference type="Proteomes" id="UP000249464">
    <property type="component" value="Unassembled WGS sequence"/>
</dbReference>
<feature type="region of interest" description="Disordered" evidence="1">
    <location>
        <begin position="1"/>
        <end position="53"/>
    </location>
</feature>
<proteinExistence type="predicted"/>
<dbReference type="EMBL" id="FQNC01000043">
    <property type="protein sequence ID" value="SGY43632.1"/>
    <property type="molecule type" value="Genomic_DNA"/>
</dbReference>
<sequence length="53" mass="5985">MQSRGSAASKFKDGGPDTTPPSMRPPRSHRWPIRSWVRAVGRPKCRTKPRPNT</sequence>
<protein>
    <submittedName>
        <fullName evidence="2">BQ5605_C001g00040 protein</fullName>
    </submittedName>
</protein>
<organism evidence="2 3">
    <name type="scientific">Microbotryum silenes-dioicae</name>
    <dbReference type="NCBI Taxonomy" id="796604"/>
    <lineage>
        <taxon>Eukaryota</taxon>
        <taxon>Fungi</taxon>
        <taxon>Dikarya</taxon>
        <taxon>Basidiomycota</taxon>
        <taxon>Pucciniomycotina</taxon>
        <taxon>Microbotryomycetes</taxon>
        <taxon>Microbotryales</taxon>
        <taxon>Microbotryaceae</taxon>
        <taxon>Microbotryum</taxon>
    </lineage>
</organism>
<reference evidence="2 3" key="1">
    <citation type="submission" date="2016-11" db="EMBL/GenBank/DDBJ databases">
        <authorList>
            <person name="Jaros S."/>
            <person name="Januszkiewicz K."/>
            <person name="Wedrychowicz H."/>
        </authorList>
    </citation>
    <scope>NUCLEOTIDE SEQUENCE [LARGE SCALE GENOMIC DNA]</scope>
</reference>
<dbReference type="AlphaFoldDB" id="A0A2X0M249"/>
<keyword evidence="3" id="KW-1185">Reference proteome</keyword>
<accession>A0A2X0M249</accession>
<name>A0A2X0M249_9BASI</name>
<gene>
    <name evidence="2" type="primary">BQ5605_C001g00040</name>
    <name evidence="2" type="ORF">BQ5605_C001G00040</name>
</gene>